<feature type="transmembrane region" description="Helical" evidence="1">
    <location>
        <begin position="43"/>
        <end position="69"/>
    </location>
</feature>
<sequence length="226" mass="26300">MELDDLKKAIEKEKQTMKIKNPLSFSELKTKVSKFERSIKRNFLIETLVAVFAFIMVIVAMVSGPYIYPLIVKELLPELASNFEPKLNFMMYLGLFLMAIYCLFVPLKLYFAIKVDDSLSWTLTSRVDKEIEKLEKQNRLWSSANTWSLAPAAIIGVLFFWGLQYSLSGSWYPNIYLSLYFVFVVVSLFLGVWLKNNLVEEKIRPLLEKLYAIKEEINTDYTLNKS</sequence>
<feature type="transmembrane region" description="Helical" evidence="1">
    <location>
        <begin position="175"/>
        <end position="194"/>
    </location>
</feature>
<keyword evidence="1" id="KW-0812">Transmembrane</keyword>
<dbReference type="Proteomes" id="UP000315439">
    <property type="component" value="Unassembled WGS sequence"/>
</dbReference>
<evidence type="ECO:0000313" key="2">
    <source>
        <dbReference type="EMBL" id="TQV88321.1"/>
    </source>
</evidence>
<organism evidence="2 3">
    <name type="scientific">Aliikangiella coralliicola</name>
    <dbReference type="NCBI Taxonomy" id="2592383"/>
    <lineage>
        <taxon>Bacteria</taxon>
        <taxon>Pseudomonadati</taxon>
        <taxon>Pseudomonadota</taxon>
        <taxon>Gammaproteobacteria</taxon>
        <taxon>Oceanospirillales</taxon>
        <taxon>Pleioneaceae</taxon>
        <taxon>Aliikangiella</taxon>
    </lineage>
</organism>
<keyword evidence="1" id="KW-0472">Membrane</keyword>
<dbReference type="AlphaFoldDB" id="A0A545UFS1"/>
<feature type="transmembrane region" description="Helical" evidence="1">
    <location>
        <begin position="144"/>
        <end position="163"/>
    </location>
</feature>
<feature type="transmembrane region" description="Helical" evidence="1">
    <location>
        <begin position="89"/>
        <end position="111"/>
    </location>
</feature>
<evidence type="ECO:0000256" key="1">
    <source>
        <dbReference type="SAM" id="Phobius"/>
    </source>
</evidence>
<protein>
    <submittedName>
        <fullName evidence="2">Uncharacterized protein</fullName>
    </submittedName>
</protein>
<keyword evidence="1" id="KW-1133">Transmembrane helix</keyword>
<dbReference type="RefSeq" id="WP_142892829.1">
    <property type="nucleotide sequence ID" value="NZ_ML660162.1"/>
</dbReference>
<reference evidence="2 3" key="1">
    <citation type="submission" date="2019-07" db="EMBL/GenBank/DDBJ databases">
        <title>Draft genome for Aliikangiella sp. M105.</title>
        <authorList>
            <person name="Wang G."/>
        </authorList>
    </citation>
    <scope>NUCLEOTIDE SEQUENCE [LARGE SCALE GENOMIC DNA]</scope>
    <source>
        <strain evidence="2 3">M105</strain>
    </source>
</reference>
<gene>
    <name evidence="2" type="ORF">FLL46_07290</name>
</gene>
<evidence type="ECO:0000313" key="3">
    <source>
        <dbReference type="Proteomes" id="UP000315439"/>
    </source>
</evidence>
<keyword evidence="3" id="KW-1185">Reference proteome</keyword>
<dbReference type="EMBL" id="VIKS01000004">
    <property type="protein sequence ID" value="TQV88321.1"/>
    <property type="molecule type" value="Genomic_DNA"/>
</dbReference>
<name>A0A545UFS1_9GAMM</name>
<comment type="caution">
    <text evidence="2">The sequence shown here is derived from an EMBL/GenBank/DDBJ whole genome shotgun (WGS) entry which is preliminary data.</text>
</comment>
<proteinExistence type="predicted"/>
<accession>A0A545UFS1</accession>